<comment type="caution">
    <text evidence="2">The sequence shown here is derived from an EMBL/GenBank/DDBJ whole genome shotgun (WGS) entry which is preliminary data.</text>
</comment>
<proteinExistence type="predicted"/>
<feature type="region of interest" description="Disordered" evidence="1">
    <location>
        <begin position="191"/>
        <end position="271"/>
    </location>
</feature>
<name>A0A6G0WW41_9STRA</name>
<dbReference type="SUPFAM" id="SSF54919">
    <property type="entry name" value="Nucleoside diphosphate kinase, NDK"/>
    <property type="match status" value="1"/>
</dbReference>
<sequence length="1281" mass="140370">MTWTERDDDLLRQCVFECAYDFDAAASMLTMRLPKQRKLALGDISPQVCEVEYQRLCEQDECAEDEDYDQHDEDGLGECITERCSTKKHVDETLNVPVLELSLSEGDVDCLLLDIPLVATAADDSSEMQWVLAYLEDPANTVDESDAIAFDSSVYSAKGDDCLAQLDHAFQARAAHRCNYDDNAFAPLPTIEKDNTQVTRAPTPVTSLTPDSKPTGEVDSVADDFPGQVNVQPPPVPLCPSSHLGLTAKSPDSEDDSSSDDEWESTRRQLKERTCHAAGATLAQECSDSNDTDDNVDDDIPLDPSEAQERELMKQWKAEVERQERELEFIFPASETTPVIHLESTLEQCQALSFGAPNPFALDENEAPPFVATPLPVPLVKAKTPKTPLATTAAAANADKFVKQEAISKPILPKQRQEPDHNMENERRLLIEQSILKANHLHEPLYHRELSFTPFVPTLPAPYWHALFCYGKSSEDCETLSMENVHVVAMTTDSTSDEFGLLVELFCQLYTQNASCTLLGLQYTVALPPLSTPSLRPTRQSHDEACRVLYIALQCDAAHLDAIFRSPMSSFVPGHSKCVGDYLTRVVLPQNEAIHLFTRLPAFDIFHQTLLCPRVALGTSAPETSVVILATPHAHLRQIFDRTRHDLDLVGLKLCFNASFEPHVVVTREVSTAGCHLALAFRGACATTRLRESLHEVPKTAVYIPHGPLQAKRDVVYWFGGRIYDGVTTQVHVPRPHPVYGIVLKREEIVSVNVHAAVPQLGSVLAAVAATGYDLLRMSRSPRGLNLKLTKEDGGNELYIQALRAQLALATPNDSASSTEIVIQRMDGLDALDDNESLLSPVETLPCASSFVVDFEREQTILAAVFLDASTSGSLSPMLDCLLEGCKETQLIALKLVRGSALELLRSKRGVSFGSSAELTSSHALVVVFRQLIDDGNVKKHFAGLPQMAAVVYVDPFVVSSLLQTLFQPCELVATPPSPLDLCFPPPHGLFQLAPSTPLLSCLVLKPTASDTPMTSSILPVVLRRLERDNFGVVSMVMTTAPPPAFDTSIAGSSPSIVLSLRSLNCISRLQKLVGPDDPAIARQCARFSLIAGYGVDQTHNVFYTSRSYTQASKDVMALIPSFDKCYSDFSTHGIIATPTIAVNPRRVFVQTPRTLVETTIAVVADTPVGATLIERVVADGGFKLANIYQGQLTFDQMLYVSSHGLTTRSDGIYLVLALERDNAVSRLLTWIVGSKLFPPTSEGGSPWCCSNSAKDAMHEVPLFFHELHDSVHSIETITTS</sequence>
<keyword evidence="3" id="KW-1185">Reference proteome</keyword>
<evidence type="ECO:0000256" key="1">
    <source>
        <dbReference type="SAM" id="MobiDB-lite"/>
    </source>
</evidence>
<dbReference type="InterPro" id="IPR036850">
    <property type="entry name" value="NDK-like_dom_sf"/>
</dbReference>
<evidence type="ECO:0000313" key="3">
    <source>
        <dbReference type="Proteomes" id="UP000481153"/>
    </source>
</evidence>
<feature type="compositionally biased region" description="Polar residues" evidence="1">
    <location>
        <begin position="196"/>
        <end position="212"/>
    </location>
</feature>
<feature type="compositionally biased region" description="Acidic residues" evidence="1">
    <location>
        <begin position="253"/>
        <end position="263"/>
    </location>
</feature>
<evidence type="ECO:0000313" key="2">
    <source>
        <dbReference type="EMBL" id="KAF0731763.1"/>
    </source>
</evidence>
<organism evidence="2 3">
    <name type="scientific">Aphanomyces euteiches</name>
    <dbReference type="NCBI Taxonomy" id="100861"/>
    <lineage>
        <taxon>Eukaryota</taxon>
        <taxon>Sar</taxon>
        <taxon>Stramenopiles</taxon>
        <taxon>Oomycota</taxon>
        <taxon>Saprolegniomycetes</taxon>
        <taxon>Saprolegniales</taxon>
        <taxon>Verrucalvaceae</taxon>
        <taxon>Aphanomyces</taxon>
    </lineage>
</organism>
<accession>A0A6G0WW41</accession>
<reference evidence="2 3" key="1">
    <citation type="submission" date="2019-07" db="EMBL/GenBank/DDBJ databases">
        <title>Genomics analysis of Aphanomyces spp. identifies a new class of oomycete effector associated with host adaptation.</title>
        <authorList>
            <person name="Gaulin E."/>
        </authorList>
    </citation>
    <scope>NUCLEOTIDE SEQUENCE [LARGE SCALE GENOMIC DNA]</scope>
    <source>
        <strain evidence="2 3">ATCC 201684</strain>
    </source>
</reference>
<dbReference type="Gene3D" id="3.30.70.141">
    <property type="entry name" value="Nucleoside diphosphate kinase-like domain"/>
    <property type="match status" value="1"/>
</dbReference>
<dbReference type="EMBL" id="VJMJ01000140">
    <property type="protein sequence ID" value="KAF0731763.1"/>
    <property type="molecule type" value="Genomic_DNA"/>
</dbReference>
<gene>
    <name evidence="2" type="ORF">Ae201684_011065</name>
</gene>
<dbReference type="VEuPathDB" id="FungiDB:AeMF1_003078"/>
<dbReference type="Proteomes" id="UP000481153">
    <property type="component" value="Unassembled WGS sequence"/>
</dbReference>
<protein>
    <submittedName>
        <fullName evidence="2">Uncharacterized protein</fullName>
    </submittedName>
</protein>